<dbReference type="InterPro" id="IPR050109">
    <property type="entry name" value="HTH-type_TetR-like_transc_reg"/>
</dbReference>
<dbReference type="PRINTS" id="PR00455">
    <property type="entry name" value="HTHTETR"/>
</dbReference>
<dbReference type="Pfam" id="PF00440">
    <property type="entry name" value="TetR_N"/>
    <property type="match status" value="1"/>
</dbReference>
<evidence type="ECO:0000259" key="5">
    <source>
        <dbReference type="PROSITE" id="PS50977"/>
    </source>
</evidence>
<dbReference type="InterPro" id="IPR009057">
    <property type="entry name" value="Homeodomain-like_sf"/>
</dbReference>
<dbReference type="SUPFAM" id="SSF48498">
    <property type="entry name" value="Tetracyclin repressor-like, C-terminal domain"/>
    <property type="match status" value="1"/>
</dbReference>
<name>A0A853AJU8_9PSEU</name>
<evidence type="ECO:0000256" key="2">
    <source>
        <dbReference type="ARBA" id="ARBA00023125"/>
    </source>
</evidence>
<dbReference type="PANTHER" id="PTHR30055">
    <property type="entry name" value="HTH-TYPE TRANSCRIPTIONAL REGULATOR RUTR"/>
    <property type="match status" value="1"/>
</dbReference>
<dbReference type="Proteomes" id="UP000587002">
    <property type="component" value="Unassembled WGS sequence"/>
</dbReference>
<keyword evidence="2 4" id="KW-0238">DNA-binding</keyword>
<keyword evidence="1" id="KW-0805">Transcription regulation</keyword>
<evidence type="ECO:0000313" key="7">
    <source>
        <dbReference type="Proteomes" id="UP000587002"/>
    </source>
</evidence>
<feature type="domain" description="HTH tetR-type" evidence="5">
    <location>
        <begin position="14"/>
        <end position="73"/>
    </location>
</feature>
<proteinExistence type="predicted"/>
<dbReference type="InterPro" id="IPR049445">
    <property type="entry name" value="TetR_SbtR-like_C"/>
</dbReference>
<organism evidence="6 7">
    <name type="scientific">Saccharopolyspora hordei</name>
    <dbReference type="NCBI Taxonomy" id="1838"/>
    <lineage>
        <taxon>Bacteria</taxon>
        <taxon>Bacillati</taxon>
        <taxon>Actinomycetota</taxon>
        <taxon>Actinomycetes</taxon>
        <taxon>Pseudonocardiales</taxon>
        <taxon>Pseudonocardiaceae</taxon>
        <taxon>Saccharopolyspora</taxon>
    </lineage>
</organism>
<dbReference type="PROSITE" id="PS50977">
    <property type="entry name" value="HTH_TETR_2"/>
    <property type="match status" value="1"/>
</dbReference>
<dbReference type="Pfam" id="PF21597">
    <property type="entry name" value="TetR_C_43"/>
    <property type="match status" value="1"/>
</dbReference>
<evidence type="ECO:0000256" key="4">
    <source>
        <dbReference type="PROSITE-ProRule" id="PRU00335"/>
    </source>
</evidence>
<dbReference type="InterPro" id="IPR001647">
    <property type="entry name" value="HTH_TetR"/>
</dbReference>
<dbReference type="InterPro" id="IPR036271">
    <property type="entry name" value="Tet_transcr_reg_TetR-rel_C_sf"/>
</dbReference>
<evidence type="ECO:0000313" key="6">
    <source>
        <dbReference type="EMBL" id="NYI84944.1"/>
    </source>
</evidence>
<dbReference type="PANTHER" id="PTHR30055:SF234">
    <property type="entry name" value="HTH-TYPE TRANSCRIPTIONAL REGULATOR BETI"/>
    <property type="match status" value="1"/>
</dbReference>
<evidence type="ECO:0000256" key="1">
    <source>
        <dbReference type="ARBA" id="ARBA00023015"/>
    </source>
</evidence>
<dbReference type="GO" id="GO:0000976">
    <property type="term" value="F:transcription cis-regulatory region binding"/>
    <property type="evidence" value="ECO:0007669"/>
    <property type="project" value="TreeGrafter"/>
</dbReference>
<dbReference type="GO" id="GO:0003700">
    <property type="term" value="F:DNA-binding transcription factor activity"/>
    <property type="evidence" value="ECO:0007669"/>
    <property type="project" value="TreeGrafter"/>
</dbReference>
<dbReference type="RefSeq" id="WP_179722597.1">
    <property type="nucleotide sequence ID" value="NZ_BAABFH010000001.1"/>
</dbReference>
<reference evidence="6 7" key="1">
    <citation type="submission" date="2020-07" db="EMBL/GenBank/DDBJ databases">
        <title>Sequencing the genomes of 1000 actinobacteria strains.</title>
        <authorList>
            <person name="Klenk H.-P."/>
        </authorList>
    </citation>
    <scope>NUCLEOTIDE SEQUENCE [LARGE SCALE GENOMIC DNA]</scope>
    <source>
        <strain evidence="6 7">DSM 44065</strain>
    </source>
</reference>
<sequence length="218" mass="23882">MSTETTPPLRADARRNRDRIINAARTAFAERGPEVPMEEIARCAGVGTGTLYRRFPDRESLVRAVGLDSFGRVLDEVREIADREPDPWRALTEFMLTATDIGVVIRLSLHSPRARAVLAGDPELNRVRDELLSIMDRLVRSAQESGALRADVGSGDIAMVLSIVMQGVRNVSDDVRRDAPARYLTLILDGLQAKPGTPLPGRPVGPEDIALAKDYTEG</sequence>
<dbReference type="Gene3D" id="1.10.357.10">
    <property type="entry name" value="Tetracycline Repressor, domain 2"/>
    <property type="match status" value="1"/>
</dbReference>
<gene>
    <name evidence="6" type="ORF">HNR68_003574</name>
</gene>
<evidence type="ECO:0000256" key="3">
    <source>
        <dbReference type="ARBA" id="ARBA00023163"/>
    </source>
</evidence>
<dbReference type="AlphaFoldDB" id="A0A853AJU8"/>
<dbReference type="SUPFAM" id="SSF46689">
    <property type="entry name" value="Homeodomain-like"/>
    <property type="match status" value="1"/>
</dbReference>
<keyword evidence="7" id="KW-1185">Reference proteome</keyword>
<dbReference type="EMBL" id="JACCFJ010000001">
    <property type="protein sequence ID" value="NYI84944.1"/>
    <property type="molecule type" value="Genomic_DNA"/>
</dbReference>
<keyword evidence="3" id="KW-0804">Transcription</keyword>
<feature type="DNA-binding region" description="H-T-H motif" evidence="4">
    <location>
        <begin position="36"/>
        <end position="55"/>
    </location>
</feature>
<protein>
    <submittedName>
        <fullName evidence="6">AcrR family transcriptional regulator</fullName>
    </submittedName>
</protein>
<comment type="caution">
    <text evidence="6">The sequence shown here is derived from an EMBL/GenBank/DDBJ whole genome shotgun (WGS) entry which is preliminary data.</text>
</comment>
<accession>A0A853AJU8</accession>